<keyword evidence="6" id="KW-1185">Reference proteome</keyword>
<protein>
    <recommendedName>
        <fullName evidence="4">4-O-methyl-glucuronoyl methylesterase-like domain-containing protein</fullName>
    </recommendedName>
</protein>
<keyword evidence="1" id="KW-0719">Serine esterase</keyword>
<dbReference type="RefSeq" id="WP_062184726.1">
    <property type="nucleotide sequence ID" value="NZ_BBXL01000030.1"/>
</dbReference>
<proteinExistence type="predicted"/>
<feature type="domain" description="4-O-methyl-glucuronoyl methylesterase-like" evidence="4">
    <location>
        <begin position="150"/>
        <end position="375"/>
    </location>
</feature>
<dbReference type="SUPFAM" id="SSF53474">
    <property type="entry name" value="alpha/beta-Hydrolases"/>
    <property type="match status" value="1"/>
</dbReference>
<dbReference type="EMBL" id="FQUC01000024">
    <property type="protein sequence ID" value="SHG39952.1"/>
    <property type="molecule type" value="Genomic_DNA"/>
</dbReference>
<dbReference type="InterPro" id="IPR054579">
    <property type="entry name" value="GCE-like_dom"/>
</dbReference>
<name>A0A1M5JHC3_9BACT</name>
<gene>
    <name evidence="5" type="ORF">SAMN05444362_12410</name>
</gene>
<evidence type="ECO:0000259" key="4">
    <source>
        <dbReference type="Pfam" id="PF22244"/>
    </source>
</evidence>
<reference evidence="6" key="1">
    <citation type="submission" date="2016-11" db="EMBL/GenBank/DDBJ databases">
        <authorList>
            <person name="Varghese N."/>
            <person name="Submissions S."/>
        </authorList>
    </citation>
    <scope>NUCLEOTIDE SEQUENCE [LARGE SCALE GENOMIC DNA]</scope>
    <source>
        <strain evidence="6">DSM 27370</strain>
    </source>
</reference>
<evidence type="ECO:0000256" key="3">
    <source>
        <dbReference type="ARBA" id="ARBA00022801"/>
    </source>
</evidence>
<dbReference type="STRING" id="1346286.SAMN05444362_12410"/>
<evidence type="ECO:0000313" key="6">
    <source>
        <dbReference type="Proteomes" id="UP000184480"/>
    </source>
</evidence>
<keyword evidence="2" id="KW-0732">Signal</keyword>
<dbReference type="Gene3D" id="3.40.50.1820">
    <property type="entry name" value="alpha/beta hydrolase"/>
    <property type="match status" value="1"/>
</dbReference>
<evidence type="ECO:0000256" key="1">
    <source>
        <dbReference type="ARBA" id="ARBA00022487"/>
    </source>
</evidence>
<accession>A0A1M5JHC3</accession>
<dbReference type="Proteomes" id="UP000184480">
    <property type="component" value="Unassembled WGS sequence"/>
</dbReference>
<organism evidence="5 6">
    <name type="scientific">Dysgonomonas macrotermitis</name>
    <dbReference type="NCBI Taxonomy" id="1346286"/>
    <lineage>
        <taxon>Bacteria</taxon>
        <taxon>Pseudomonadati</taxon>
        <taxon>Bacteroidota</taxon>
        <taxon>Bacteroidia</taxon>
        <taxon>Bacteroidales</taxon>
        <taxon>Dysgonomonadaceae</taxon>
        <taxon>Dysgonomonas</taxon>
    </lineage>
</organism>
<dbReference type="Pfam" id="PF22244">
    <property type="entry name" value="GCE_fung"/>
    <property type="match status" value="1"/>
</dbReference>
<dbReference type="GO" id="GO:0052689">
    <property type="term" value="F:carboxylic ester hydrolase activity"/>
    <property type="evidence" value="ECO:0007669"/>
    <property type="project" value="UniProtKB-KW"/>
</dbReference>
<dbReference type="AlphaFoldDB" id="A0A1M5JHC3"/>
<dbReference type="InterPro" id="IPR029058">
    <property type="entry name" value="AB_hydrolase_fold"/>
</dbReference>
<sequence>MKNLLLIRNMLCVSMFFCLWGIAVNAQNIPLVYSVENSGVSYPAPSLPPANESPSVVLLPNPFEWSDGHGVINTLEDWPCRRNEIKLEIEKYEIGFRPARPTSITAALTRDSVYTIQEPNWLNIDQSDPKWRLNANNFIPVEHKDHFLLVTIVENGKTLTLSSTINIPDGAGPFPAVIGVSGATGSLPASLFANCIQINYNPSQVGIDGKPNTGAFYDLYGIQGGHYAAWSWGASRIIDGLELIQSQINIDLAHIAITGCSRYGKLALFGGAFDERIALTIAQEPGGGGAAAWRVSEAIGKVEKIDNTDYSWFLPSMKDNFAGKTDRLPHDHHELIAMIAPRAVLILGNATIEWLADPSGYVSAMAAREVWKKFGVEDRIGFDFMGDHNHCNAPASQVDAADKFIKRFLYGETTDTNILTSPFQDVNYQSWIKDWRITPASFVGNN</sequence>
<evidence type="ECO:0000313" key="5">
    <source>
        <dbReference type="EMBL" id="SHG39952.1"/>
    </source>
</evidence>
<keyword evidence="3" id="KW-0378">Hydrolase</keyword>
<evidence type="ECO:0000256" key="2">
    <source>
        <dbReference type="ARBA" id="ARBA00022729"/>
    </source>
</evidence>